<gene>
    <name evidence="1" type="ORF">TKK_012039</name>
</gene>
<keyword evidence="2" id="KW-1185">Reference proteome</keyword>
<evidence type="ECO:0000313" key="1">
    <source>
        <dbReference type="EMBL" id="KAL3393802.1"/>
    </source>
</evidence>
<dbReference type="EMBL" id="JBJJXI010000096">
    <property type="protein sequence ID" value="KAL3393802.1"/>
    <property type="molecule type" value="Genomic_DNA"/>
</dbReference>
<protein>
    <submittedName>
        <fullName evidence="1">Uncharacterized protein</fullName>
    </submittedName>
</protein>
<name>A0ABD2WL70_9HYME</name>
<dbReference type="AlphaFoldDB" id="A0ABD2WL70"/>
<organism evidence="1 2">
    <name type="scientific">Trichogramma kaykai</name>
    <dbReference type="NCBI Taxonomy" id="54128"/>
    <lineage>
        <taxon>Eukaryota</taxon>
        <taxon>Metazoa</taxon>
        <taxon>Ecdysozoa</taxon>
        <taxon>Arthropoda</taxon>
        <taxon>Hexapoda</taxon>
        <taxon>Insecta</taxon>
        <taxon>Pterygota</taxon>
        <taxon>Neoptera</taxon>
        <taxon>Endopterygota</taxon>
        <taxon>Hymenoptera</taxon>
        <taxon>Apocrita</taxon>
        <taxon>Proctotrupomorpha</taxon>
        <taxon>Chalcidoidea</taxon>
        <taxon>Trichogrammatidae</taxon>
        <taxon>Trichogramma</taxon>
    </lineage>
</organism>
<comment type="caution">
    <text evidence="1">The sequence shown here is derived from an EMBL/GenBank/DDBJ whole genome shotgun (WGS) entry which is preliminary data.</text>
</comment>
<dbReference type="Proteomes" id="UP001627154">
    <property type="component" value="Unassembled WGS sequence"/>
</dbReference>
<sequence length="96" mass="10630">MKICTKVLSSRSFRRCLWVSSPFVSEVVKRVPEIQCWSCRKEKVYIIEFLVARAAGADIQGVHNIRIGRGALGGATGRWSRSSSASCVVRVKTSTL</sequence>
<reference evidence="1 2" key="1">
    <citation type="journal article" date="2024" name="bioRxiv">
        <title>A reference genome for Trichogramma kaykai: A tiny desert-dwelling parasitoid wasp with competing sex-ratio distorters.</title>
        <authorList>
            <person name="Culotta J."/>
            <person name="Lindsey A.R."/>
        </authorList>
    </citation>
    <scope>NUCLEOTIDE SEQUENCE [LARGE SCALE GENOMIC DNA]</scope>
    <source>
        <strain evidence="1 2">KSX58</strain>
    </source>
</reference>
<evidence type="ECO:0000313" key="2">
    <source>
        <dbReference type="Proteomes" id="UP001627154"/>
    </source>
</evidence>
<proteinExistence type="predicted"/>
<accession>A0ABD2WL70</accession>